<name>A0A4C1X6L2_EUMVA</name>
<dbReference type="AlphaFoldDB" id="A0A4C1X6L2"/>
<protein>
    <submittedName>
        <fullName evidence="1">Uncharacterized protein</fullName>
    </submittedName>
</protein>
<accession>A0A4C1X6L2</accession>
<keyword evidence="2" id="KW-1185">Reference proteome</keyword>
<evidence type="ECO:0000313" key="1">
    <source>
        <dbReference type="EMBL" id="GBP59428.1"/>
    </source>
</evidence>
<organism evidence="1 2">
    <name type="scientific">Eumeta variegata</name>
    <name type="common">Bagworm moth</name>
    <name type="synonym">Eumeta japonica</name>
    <dbReference type="NCBI Taxonomy" id="151549"/>
    <lineage>
        <taxon>Eukaryota</taxon>
        <taxon>Metazoa</taxon>
        <taxon>Ecdysozoa</taxon>
        <taxon>Arthropoda</taxon>
        <taxon>Hexapoda</taxon>
        <taxon>Insecta</taxon>
        <taxon>Pterygota</taxon>
        <taxon>Neoptera</taxon>
        <taxon>Endopterygota</taxon>
        <taxon>Lepidoptera</taxon>
        <taxon>Glossata</taxon>
        <taxon>Ditrysia</taxon>
        <taxon>Tineoidea</taxon>
        <taxon>Psychidae</taxon>
        <taxon>Oiketicinae</taxon>
        <taxon>Eumeta</taxon>
    </lineage>
</organism>
<reference evidence="1 2" key="1">
    <citation type="journal article" date="2019" name="Commun. Biol.">
        <title>The bagworm genome reveals a unique fibroin gene that provides high tensile strength.</title>
        <authorList>
            <person name="Kono N."/>
            <person name="Nakamura H."/>
            <person name="Ohtoshi R."/>
            <person name="Tomita M."/>
            <person name="Numata K."/>
            <person name="Arakawa K."/>
        </authorList>
    </citation>
    <scope>NUCLEOTIDE SEQUENCE [LARGE SCALE GENOMIC DNA]</scope>
</reference>
<gene>
    <name evidence="1" type="ORF">EVAR_80755_1</name>
</gene>
<evidence type="ECO:0000313" key="2">
    <source>
        <dbReference type="Proteomes" id="UP000299102"/>
    </source>
</evidence>
<dbReference type="Proteomes" id="UP000299102">
    <property type="component" value="Unassembled WGS sequence"/>
</dbReference>
<dbReference type="EMBL" id="BGZK01000761">
    <property type="protein sequence ID" value="GBP59428.1"/>
    <property type="molecule type" value="Genomic_DNA"/>
</dbReference>
<proteinExistence type="predicted"/>
<comment type="caution">
    <text evidence="1">The sequence shown here is derived from an EMBL/GenBank/DDBJ whole genome shotgun (WGS) entry which is preliminary data.</text>
</comment>
<sequence>MALNVNSPSKARFDEFERSQVTSAEVEAALVSAHVELFDEERHRLETWRRGAVNHRSIDREREKGAATLVSAHVELSDEERYRLETWRIGAAHHRSTDCGRVDALDLHSRLV</sequence>